<evidence type="ECO:0008006" key="4">
    <source>
        <dbReference type="Google" id="ProtNLM"/>
    </source>
</evidence>
<protein>
    <recommendedName>
        <fullName evidence="4">Integral membrane protein</fullName>
    </recommendedName>
</protein>
<feature type="transmembrane region" description="Helical" evidence="1">
    <location>
        <begin position="167"/>
        <end position="189"/>
    </location>
</feature>
<feature type="transmembrane region" description="Helical" evidence="1">
    <location>
        <begin position="195"/>
        <end position="215"/>
    </location>
</feature>
<dbReference type="Proteomes" id="UP000179627">
    <property type="component" value="Unassembled WGS sequence"/>
</dbReference>
<reference evidence="3" key="1">
    <citation type="submission" date="2016-07" db="EMBL/GenBank/DDBJ databases">
        <title>Sequence Frankia sp. strain CcI1.17.</title>
        <authorList>
            <person name="Ghodhbane-Gtari F."/>
            <person name="Swanson E."/>
            <person name="Gueddou A."/>
            <person name="Morris K."/>
            <person name="Hezbri K."/>
            <person name="Ktari A."/>
            <person name="Nouioui I."/>
            <person name="Abebe-Akele F."/>
            <person name="Simpson S."/>
            <person name="Thomas K."/>
            <person name="Gtari M."/>
            <person name="Tisa L.S."/>
            <person name="Hurst S."/>
        </authorList>
    </citation>
    <scope>NUCLEOTIDE SEQUENCE [LARGE SCALE GENOMIC DNA]</scope>
    <source>
        <strain evidence="3">Cc1.17</strain>
    </source>
</reference>
<name>A0A1S1Q983_9ACTN</name>
<evidence type="ECO:0000313" key="3">
    <source>
        <dbReference type="Proteomes" id="UP000179627"/>
    </source>
</evidence>
<proteinExistence type="predicted"/>
<organism evidence="2 3">
    <name type="scientific">Parafrankia colletiae</name>
    <dbReference type="NCBI Taxonomy" id="573497"/>
    <lineage>
        <taxon>Bacteria</taxon>
        <taxon>Bacillati</taxon>
        <taxon>Actinomycetota</taxon>
        <taxon>Actinomycetes</taxon>
        <taxon>Frankiales</taxon>
        <taxon>Frankiaceae</taxon>
        <taxon>Parafrankia</taxon>
    </lineage>
</organism>
<accession>A0A1S1Q983</accession>
<feature type="transmembrane region" description="Helical" evidence="1">
    <location>
        <begin position="220"/>
        <end position="240"/>
    </location>
</feature>
<keyword evidence="1" id="KW-1133">Transmembrane helix</keyword>
<feature type="transmembrane region" description="Helical" evidence="1">
    <location>
        <begin position="136"/>
        <end position="160"/>
    </location>
</feature>
<feature type="transmembrane region" description="Helical" evidence="1">
    <location>
        <begin position="282"/>
        <end position="304"/>
    </location>
</feature>
<keyword evidence="1" id="KW-0472">Membrane</keyword>
<dbReference type="EMBL" id="MBLM01000145">
    <property type="protein sequence ID" value="OHV31418.1"/>
    <property type="molecule type" value="Genomic_DNA"/>
</dbReference>
<comment type="caution">
    <text evidence="2">The sequence shown here is derived from an EMBL/GenBank/DDBJ whole genome shotgun (WGS) entry which is preliminary data.</text>
</comment>
<evidence type="ECO:0000256" key="1">
    <source>
        <dbReference type="SAM" id="Phobius"/>
    </source>
</evidence>
<sequence>MRVAGVVAGLTILLGVMLTAFALPAANLNPHHVGLGVVGPPSAVTAARQQLESRGDAFDIKTYADADAARTAILERKIYGAVILDPDGVHTLVASAASVSIAATAQGVGAGIASASDVPATVTDIRPFPSDDSRGAGLSAGALPLALGGWIGATVIMLVFHTPGRRMLTASIFAVVGGLGLTAVLQFGIGTLDGNYWLTSLGAMLGIGATASAVLGLRTLFGGAGLGIAAILLILLGNPLSGLSNAPELLPEPWGAIGQLLPPGATGALIRDLAFFDGHGGLHAVLTLTAWLVGGAVFLALGVARHRNQPDPETPEHEIEEAFSTA</sequence>
<keyword evidence="3" id="KW-1185">Reference proteome</keyword>
<dbReference type="OrthoDB" id="2151407at2"/>
<dbReference type="AlphaFoldDB" id="A0A1S1Q983"/>
<keyword evidence="1" id="KW-0812">Transmembrane</keyword>
<gene>
    <name evidence="2" type="ORF">CC117_26490</name>
</gene>
<evidence type="ECO:0000313" key="2">
    <source>
        <dbReference type="EMBL" id="OHV31418.1"/>
    </source>
</evidence>